<dbReference type="EC" id="3.2.1.4" evidence="6"/>
<dbReference type="SUPFAM" id="SSF51445">
    <property type="entry name" value="(Trans)glycosidases"/>
    <property type="match status" value="1"/>
</dbReference>
<dbReference type="InterPro" id="IPR001547">
    <property type="entry name" value="Glyco_hydro_5"/>
</dbReference>
<dbReference type="Proteomes" id="UP000250443">
    <property type="component" value="Unassembled WGS sequence"/>
</dbReference>
<keyword evidence="1 3" id="KW-0378">Hydrolase</keyword>
<keyword evidence="4" id="KW-0732">Signal</keyword>
<sequence>MLARKKVTGNLVNMSFLSVTQHFGITRGVSKALSLTALLALGSTAVQAEQVNLVGLNMAGAEFAGTVLPGINEKNYIFAKEETFKNWSARGIRLVRFPILWERLQPGLGYSLDQTYASLISRSLDYAHKYNIRVILDLHNYARYRGHIIGTSSVPYYRFENVWNRIAQKWGSHPAIYGYDIMNEPNGAVAYWPTAAQYAINGIRQADKAHLIFVEGNAWASAERWPVWSDSLKDLKDPVNKLIYEAHVYFDADGGGSYTQLSADSLSAQAGVNRVKPFVEWLKQNNKKGFIGEFGVPDNDSRWNVVMDNMLTYLKQHCVPATYWAAGPGWGNYSLSVEPINGQSRPQWPTLRKHLNDTSCTAIGPGR</sequence>
<dbReference type="PANTHER" id="PTHR34142">
    <property type="entry name" value="ENDO-BETA-1,4-GLUCANASE A"/>
    <property type="match status" value="1"/>
</dbReference>
<evidence type="ECO:0000256" key="4">
    <source>
        <dbReference type="SAM" id="SignalP"/>
    </source>
</evidence>
<reference evidence="6 7" key="1">
    <citation type="submission" date="2018-06" db="EMBL/GenBank/DDBJ databases">
        <authorList>
            <consortium name="Pathogen Informatics"/>
            <person name="Doyle S."/>
        </authorList>
    </citation>
    <scope>NUCLEOTIDE SEQUENCE [LARGE SCALE GENOMIC DNA]</scope>
    <source>
        <strain evidence="6 7">NCTC11842</strain>
    </source>
</reference>
<dbReference type="PANTHER" id="PTHR34142:SF1">
    <property type="entry name" value="GLYCOSIDE HYDROLASE FAMILY 5 DOMAIN-CONTAINING PROTEIN"/>
    <property type="match status" value="1"/>
</dbReference>
<organism evidence="6 7">
    <name type="scientific">Pseudomonas luteola</name>
    <dbReference type="NCBI Taxonomy" id="47886"/>
    <lineage>
        <taxon>Bacteria</taxon>
        <taxon>Pseudomonadati</taxon>
        <taxon>Pseudomonadota</taxon>
        <taxon>Gammaproteobacteria</taxon>
        <taxon>Pseudomonadales</taxon>
        <taxon>Pseudomonadaceae</taxon>
        <taxon>Pseudomonas</taxon>
    </lineage>
</organism>
<evidence type="ECO:0000256" key="2">
    <source>
        <dbReference type="ARBA" id="ARBA00023295"/>
    </source>
</evidence>
<dbReference type="Pfam" id="PF00150">
    <property type="entry name" value="Cellulase"/>
    <property type="match status" value="1"/>
</dbReference>
<proteinExistence type="inferred from homology"/>
<evidence type="ECO:0000259" key="5">
    <source>
        <dbReference type="Pfam" id="PF00150"/>
    </source>
</evidence>
<gene>
    <name evidence="6" type="primary">egl_6</name>
    <name evidence="6" type="ORF">NCTC11842_04132</name>
</gene>
<evidence type="ECO:0000313" key="6">
    <source>
        <dbReference type="EMBL" id="SPZ11876.1"/>
    </source>
</evidence>
<evidence type="ECO:0000256" key="3">
    <source>
        <dbReference type="RuleBase" id="RU361153"/>
    </source>
</evidence>
<evidence type="ECO:0000256" key="1">
    <source>
        <dbReference type="ARBA" id="ARBA00022801"/>
    </source>
</evidence>
<dbReference type="GO" id="GO:0008810">
    <property type="term" value="F:cellulase activity"/>
    <property type="evidence" value="ECO:0007669"/>
    <property type="project" value="UniProtKB-EC"/>
</dbReference>
<keyword evidence="2 3" id="KW-0326">Glycosidase</keyword>
<feature type="signal peptide" evidence="4">
    <location>
        <begin position="1"/>
        <end position="48"/>
    </location>
</feature>
<feature type="chain" id="PRO_5016062914" evidence="4">
    <location>
        <begin position="49"/>
        <end position="367"/>
    </location>
</feature>
<dbReference type="AlphaFoldDB" id="A0A2X2D2F5"/>
<accession>A0A2X2D2F5</accession>
<dbReference type="Gene3D" id="3.20.20.80">
    <property type="entry name" value="Glycosidases"/>
    <property type="match status" value="1"/>
</dbReference>
<feature type="domain" description="Glycoside hydrolase family 5" evidence="5">
    <location>
        <begin position="74"/>
        <end position="327"/>
    </location>
</feature>
<comment type="similarity">
    <text evidence="3">Belongs to the glycosyl hydrolase 5 (cellulase A) family.</text>
</comment>
<name>A0A2X2D2F5_PSELU</name>
<protein>
    <submittedName>
        <fullName evidence="6">Cellulase</fullName>
        <ecNumber evidence="6">3.2.1.4</ecNumber>
    </submittedName>
</protein>
<dbReference type="InterPro" id="IPR017853">
    <property type="entry name" value="GH"/>
</dbReference>
<dbReference type="EMBL" id="UAUF01000014">
    <property type="protein sequence ID" value="SPZ11876.1"/>
    <property type="molecule type" value="Genomic_DNA"/>
</dbReference>
<dbReference type="GO" id="GO:0009251">
    <property type="term" value="P:glucan catabolic process"/>
    <property type="evidence" value="ECO:0007669"/>
    <property type="project" value="TreeGrafter"/>
</dbReference>
<evidence type="ECO:0000313" key="7">
    <source>
        <dbReference type="Proteomes" id="UP000250443"/>
    </source>
</evidence>